<sequence>MIKIQNDELDIRKISESGQCFRLNKTGEGRYRLIVHDRELTLTQTGQNIFLDCSQEEFDALWRRYFDWDTDYAAIRISVDPADAYLTRAASFGSGVRILRQDPWETLITFILSQRKNIPAIKGCVELLCSRFGEPIPGARAFAFPKPEALASAEPECLLGCSLGYRGKYVQAAARMAASGELDFTAMESLPDEALYEKLLTVPGVGKKVADCTMLFGFHRLGRFPVDVWIERVLTREYPIGFPLERYAPFAGVLQQYIFYFERYR</sequence>
<dbReference type="Gene3D" id="1.10.1670.10">
    <property type="entry name" value="Helix-hairpin-Helix base-excision DNA repair enzymes (C-terminal)"/>
    <property type="match status" value="1"/>
</dbReference>
<dbReference type="InterPro" id="IPR052054">
    <property type="entry name" value="Oxidative_DNA_repair_enzyme"/>
</dbReference>
<gene>
    <name evidence="11" type="ORF">SDC9_95625</name>
</gene>
<evidence type="ECO:0000256" key="5">
    <source>
        <dbReference type="ARBA" id="ARBA00023204"/>
    </source>
</evidence>
<dbReference type="GO" id="GO:0006289">
    <property type="term" value="P:nucleotide-excision repair"/>
    <property type="evidence" value="ECO:0007669"/>
    <property type="project" value="InterPro"/>
</dbReference>
<evidence type="ECO:0000256" key="3">
    <source>
        <dbReference type="ARBA" id="ARBA00022763"/>
    </source>
</evidence>
<dbReference type="InterPro" id="IPR023170">
    <property type="entry name" value="HhH_base_excis_C"/>
</dbReference>
<accession>A0A645A871</accession>
<dbReference type="SUPFAM" id="SSF48150">
    <property type="entry name" value="DNA-glycosylase"/>
    <property type="match status" value="1"/>
</dbReference>
<dbReference type="CDD" id="cd00056">
    <property type="entry name" value="ENDO3c"/>
    <property type="match status" value="1"/>
</dbReference>
<dbReference type="Pfam" id="PF07934">
    <property type="entry name" value="OGG_N"/>
    <property type="match status" value="1"/>
</dbReference>
<dbReference type="GO" id="GO:0006284">
    <property type="term" value="P:base-excision repair"/>
    <property type="evidence" value="ECO:0007669"/>
    <property type="project" value="InterPro"/>
</dbReference>
<evidence type="ECO:0000256" key="4">
    <source>
        <dbReference type="ARBA" id="ARBA00022801"/>
    </source>
</evidence>
<name>A0A645A871_9ZZZZ</name>
<dbReference type="AlphaFoldDB" id="A0A645A871"/>
<evidence type="ECO:0000256" key="9">
    <source>
        <dbReference type="ARBA" id="ARBA00044632"/>
    </source>
</evidence>
<comment type="similarity">
    <text evidence="1">Belongs to the type-1 OGG1 family.</text>
</comment>
<evidence type="ECO:0000256" key="6">
    <source>
        <dbReference type="ARBA" id="ARBA00023239"/>
    </source>
</evidence>
<keyword evidence="3" id="KW-0227">DNA damage</keyword>
<dbReference type="EC" id="4.2.99.18" evidence="2"/>
<dbReference type="Gene3D" id="3.30.310.260">
    <property type="match status" value="1"/>
</dbReference>
<dbReference type="InterPro" id="IPR011257">
    <property type="entry name" value="DNA_glycosylase"/>
</dbReference>
<dbReference type="GO" id="GO:0003684">
    <property type="term" value="F:damaged DNA binding"/>
    <property type="evidence" value="ECO:0007669"/>
    <property type="project" value="InterPro"/>
</dbReference>
<feature type="domain" description="HhH-GPD" evidence="10">
    <location>
        <begin position="112"/>
        <end position="263"/>
    </location>
</feature>
<evidence type="ECO:0000256" key="2">
    <source>
        <dbReference type="ARBA" id="ARBA00012720"/>
    </source>
</evidence>
<evidence type="ECO:0000313" key="11">
    <source>
        <dbReference type="EMBL" id="MPM48898.1"/>
    </source>
</evidence>
<protein>
    <recommendedName>
        <fullName evidence="2">DNA-(apurinic or apyrimidinic site) lyase</fullName>
        <ecNumber evidence="2">4.2.99.18</ecNumber>
    </recommendedName>
</protein>
<evidence type="ECO:0000256" key="8">
    <source>
        <dbReference type="ARBA" id="ARBA00023295"/>
    </source>
</evidence>
<dbReference type="PANTHER" id="PTHR10242:SF2">
    <property type="entry name" value="N-GLYCOSYLASE_DNA LYASE"/>
    <property type="match status" value="1"/>
</dbReference>
<organism evidence="11">
    <name type="scientific">bioreactor metagenome</name>
    <dbReference type="NCBI Taxonomy" id="1076179"/>
    <lineage>
        <taxon>unclassified sequences</taxon>
        <taxon>metagenomes</taxon>
        <taxon>ecological metagenomes</taxon>
    </lineage>
</organism>
<keyword evidence="6" id="KW-0456">Lyase</keyword>
<comment type="catalytic activity">
    <reaction evidence="9">
        <text>2'-deoxyribonucleotide-(2'-deoxyribose 5'-phosphate)-2'-deoxyribonucleotide-DNA = a 3'-end 2'-deoxyribonucleotide-(2,3-dehydro-2,3-deoxyribose 5'-phosphate)-DNA + a 5'-end 5'-phospho-2'-deoxyribonucleoside-DNA + H(+)</text>
        <dbReference type="Rhea" id="RHEA:66592"/>
        <dbReference type="Rhea" id="RHEA-COMP:13180"/>
        <dbReference type="Rhea" id="RHEA-COMP:16897"/>
        <dbReference type="Rhea" id="RHEA-COMP:17067"/>
        <dbReference type="ChEBI" id="CHEBI:15378"/>
        <dbReference type="ChEBI" id="CHEBI:136412"/>
        <dbReference type="ChEBI" id="CHEBI:157695"/>
        <dbReference type="ChEBI" id="CHEBI:167181"/>
        <dbReference type="EC" id="4.2.99.18"/>
    </reaction>
</comment>
<dbReference type="PANTHER" id="PTHR10242">
    <property type="entry name" value="8-OXOGUANINE DNA GLYCOSYLASE"/>
    <property type="match status" value="1"/>
</dbReference>
<evidence type="ECO:0000259" key="10">
    <source>
        <dbReference type="SMART" id="SM00478"/>
    </source>
</evidence>
<dbReference type="InterPro" id="IPR012904">
    <property type="entry name" value="OGG_N"/>
</dbReference>
<comment type="caution">
    <text evidence="11">The sequence shown here is derived from an EMBL/GenBank/DDBJ whole genome shotgun (WGS) entry which is preliminary data.</text>
</comment>
<dbReference type="SUPFAM" id="SSF55945">
    <property type="entry name" value="TATA-box binding protein-like"/>
    <property type="match status" value="1"/>
</dbReference>
<keyword evidence="7" id="KW-0511">Multifunctional enzyme</keyword>
<keyword evidence="8" id="KW-0326">Glycosidase</keyword>
<dbReference type="GO" id="GO:0008534">
    <property type="term" value="F:oxidized purine nucleobase lesion DNA N-glycosylase activity"/>
    <property type="evidence" value="ECO:0007669"/>
    <property type="project" value="InterPro"/>
</dbReference>
<dbReference type="Gene3D" id="1.10.340.30">
    <property type="entry name" value="Hypothetical protein, domain 2"/>
    <property type="match status" value="1"/>
</dbReference>
<evidence type="ECO:0000256" key="7">
    <source>
        <dbReference type="ARBA" id="ARBA00023268"/>
    </source>
</evidence>
<proteinExistence type="inferred from homology"/>
<dbReference type="InterPro" id="IPR003265">
    <property type="entry name" value="HhH-GPD_domain"/>
</dbReference>
<evidence type="ECO:0000256" key="1">
    <source>
        <dbReference type="ARBA" id="ARBA00010679"/>
    </source>
</evidence>
<dbReference type="Pfam" id="PF00730">
    <property type="entry name" value="HhH-GPD"/>
    <property type="match status" value="1"/>
</dbReference>
<dbReference type="EMBL" id="VSSQ01012300">
    <property type="protein sequence ID" value="MPM48898.1"/>
    <property type="molecule type" value="Genomic_DNA"/>
</dbReference>
<keyword evidence="4" id="KW-0378">Hydrolase</keyword>
<dbReference type="GO" id="GO:0140078">
    <property type="term" value="F:class I DNA-(apurinic or apyrimidinic site) endonuclease activity"/>
    <property type="evidence" value="ECO:0007669"/>
    <property type="project" value="UniProtKB-EC"/>
</dbReference>
<keyword evidence="5" id="KW-0234">DNA repair</keyword>
<dbReference type="SMART" id="SM00478">
    <property type="entry name" value="ENDO3c"/>
    <property type="match status" value="1"/>
</dbReference>
<reference evidence="11" key="1">
    <citation type="submission" date="2019-08" db="EMBL/GenBank/DDBJ databases">
        <authorList>
            <person name="Kucharzyk K."/>
            <person name="Murdoch R.W."/>
            <person name="Higgins S."/>
            <person name="Loffler F."/>
        </authorList>
    </citation>
    <scope>NUCLEOTIDE SEQUENCE</scope>
</reference>